<name>A0A0B4FQP9_METAF</name>
<dbReference type="AlphaFoldDB" id="A0A0B4FQP9"/>
<sequence length="548" mass="62156">MSPSIFSCVLCGYIILNYEDPSSASWENQFRLLYISPSGVAVTGVGIYNDPDDGWFIAPRDFNARWDDEGYDFPDTGRIGVFRQDSLNGLHGFPFHEACWSLLNTVYSPEPIPCGTLFQICQSLPCPFTEAGLSWGHSFGGLITVNDQDCYPWEHRFVDRDEDLGLFEVARHDPCRVPEIRLLPLEAPKTPQFPSAAQPKSIVPNCFTALPREICLEIASHLPTVDAFSARRAVRSFIPIFYSNQFWASRFRAGADRCWLFESREWDKTSDWRWLYHRTNTAHRDEGMQNRERVWKLIQQVWRTVPFLQGFNLAVGSRGIQGIQCELEGRPTSPWVGCTHEAPKTKRLAVSGPIAAIKAGFDGLKMVSLAVAECIPKNDTTKRHSLRDSAFWYPRIPGNDLHLNDDYFTARPTSTARYQPLCWTMFGGPRGSHLRSLTGMSVTSLGTLRGIEFHFNAENIPAASRRLGRYKPSEYAKVMHFDIDGPGGEFITAIEIYVRYYTSNNVMWIYKDGELESFKARGSHPEYDVVHACANNSDLDELGQMLPF</sequence>
<protein>
    <submittedName>
        <fullName evidence="2">F-box domain containing protein</fullName>
    </submittedName>
</protein>
<comment type="caution">
    <text evidence="2">The sequence shown here is derived from an EMBL/GenBank/DDBJ whole genome shotgun (WGS) entry which is preliminary data.</text>
</comment>
<dbReference type="Pfam" id="PF24539">
    <property type="entry name" value="DUF7600"/>
    <property type="match status" value="1"/>
</dbReference>
<evidence type="ECO:0000259" key="1">
    <source>
        <dbReference type="PROSITE" id="PS50181"/>
    </source>
</evidence>
<dbReference type="VEuPathDB" id="FungiDB:MAN_02927"/>
<dbReference type="InterPro" id="IPR056021">
    <property type="entry name" value="DUF7600"/>
</dbReference>
<evidence type="ECO:0000313" key="2">
    <source>
        <dbReference type="EMBL" id="KID68071.1"/>
    </source>
</evidence>
<evidence type="ECO:0000313" key="3">
    <source>
        <dbReference type="Proteomes" id="UP000031186"/>
    </source>
</evidence>
<dbReference type="PROSITE" id="PS50181">
    <property type="entry name" value="FBOX"/>
    <property type="match status" value="1"/>
</dbReference>
<organism evidence="2 3">
    <name type="scientific">Metarhizium anisopliae (strain ARSEF 549)</name>
    <dbReference type="NCBI Taxonomy" id="3151832"/>
    <lineage>
        <taxon>Eukaryota</taxon>
        <taxon>Fungi</taxon>
        <taxon>Dikarya</taxon>
        <taxon>Ascomycota</taxon>
        <taxon>Pezizomycotina</taxon>
        <taxon>Sordariomycetes</taxon>
        <taxon>Hypocreomycetidae</taxon>
        <taxon>Hypocreales</taxon>
        <taxon>Clavicipitaceae</taxon>
        <taxon>Metarhizium</taxon>
    </lineage>
</organism>
<dbReference type="OrthoDB" id="5273847at2759"/>
<feature type="non-terminal residue" evidence="2">
    <location>
        <position position="1"/>
    </location>
</feature>
<reference evidence="2 3" key="1">
    <citation type="journal article" date="2014" name="Proc. Natl. Acad. Sci. U.S.A.">
        <title>Trajectory and genomic determinants of fungal-pathogen speciation and host adaptation.</title>
        <authorList>
            <person name="Hu X."/>
            <person name="Xiao G."/>
            <person name="Zheng P."/>
            <person name="Shang Y."/>
            <person name="Su Y."/>
            <person name="Zhang X."/>
            <person name="Liu X."/>
            <person name="Zhan S."/>
            <person name="St Leger R.J."/>
            <person name="Wang C."/>
        </authorList>
    </citation>
    <scope>NUCLEOTIDE SEQUENCE [LARGE SCALE GENOMIC DNA]</scope>
    <source>
        <strain evidence="2 3">ARSEF 549</strain>
    </source>
</reference>
<gene>
    <name evidence="2" type="ORF">MAN_02927</name>
</gene>
<dbReference type="InterPro" id="IPR036047">
    <property type="entry name" value="F-box-like_dom_sf"/>
</dbReference>
<dbReference type="InterPro" id="IPR001810">
    <property type="entry name" value="F-box_dom"/>
</dbReference>
<keyword evidence="3" id="KW-1185">Reference proteome</keyword>
<dbReference type="SUPFAM" id="SSF81383">
    <property type="entry name" value="F-box domain"/>
    <property type="match status" value="1"/>
</dbReference>
<feature type="domain" description="F-box" evidence="1">
    <location>
        <begin position="204"/>
        <end position="250"/>
    </location>
</feature>
<dbReference type="Proteomes" id="UP000031186">
    <property type="component" value="Unassembled WGS sequence"/>
</dbReference>
<proteinExistence type="predicted"/>
<accession>A0A0B4FQP9</accession>
<dbReference type="EMBL" id="AZNF01000003">
    <property type="protein sequence ID" value="KID68071.1"/>
    <property type="molecule type" value="Genomic_DNA"/>
</dbReference>
<dbReference type="HOGENOM" id="CLU_012355_0_0_1"/>